<dbReference type="RefSeq" id="WP_281755358.1">
    <property type="nucleotide sequence ID" value="NZ_BRVP01000017.1"/>
</dbReference>
<dbReference type="InterPro" id="IPR049492">
    <property type="entry name" value="BD-FAE-like_dom"/>
</dbReference>
<dbReference type="AlphaFoldDB" id="A0A9W6B6F5"/>
<keyword evidence="2" id="KW-0732">Signal</keyword>
<dbReference type="InterPro" id="IPR050300">
    <property type="entry name" value="GDXG_lipolytic_enzyme"/>
</dbReference>
<evidence type="ECO:0000313" key="5">
    <source>
        <dbReference type="Proteomes" id="UP001143545"/>
    </source>
</evidence>
<dbReference type="InterPro" id="IPR029058">
    <property type="entry name" value="AB_hydrolase_fold"/>
</dbReference>
<proteinExistence type="predicted"/>
<dbReference type="PANTHER" id="PTHR48081">
    <property type="entry name" value="AB HYDROLASE SUPERFAMILY PROTEIN C4A8.06C"/>
    <property type="match status" value="1"/>
</dbReference>
<accession>A0A9W6B6F5</accession>
<evidence type="ECO:0000259" key="3">
    <source>
        <dbReference type="Pfam" id="PF20434"/>
    </source>
</evidence>
<dbReference type="Gene3D" id="3.40.50.1820">
    <property type="entry name" value="alpha/beta hydrolase"/>
    <property type="match status" value="1"/>
</dbReference>
<dbReference type="Proteomes" id="UP001143545">
    <property type="component" value="Unassembled WGS sequence"/>
</dbReference>
<name>A0A9W6B6F5_9FLAO</name>
<comment type="caution">
    <text evidence="4">The sequence shown here is derived from an EMBL/GenBank/DDBJ whole genome shotgun (WGS) entry which is preliminary data.</text>
</comment>
<gene>
    <name evidence="4" type="ORF">NBRC110019_24660</name>
</gene>
<feature type="signal peptide" evidence="2">
    <location>
        <begin position="1"/>
        <end position="24"/>
    </location>
</feature>
<keyword evidence="5" id="KW-1185">Reference proteome</keyword>
<evidence type="ECO:0000256" key="1">
    <source>
        <dbReference type="ARBA" id="ARBA00022801"/>
    </source>
</evidence>
<dbReference type="GO" id="GO:0016787">
    <property type="term" value="F:hydrolase activity"/>
    <property type="evidence" value="ECO:0007669"/>
    <property type="project" value="UniProtKB-KW"/>
</dbReference>
<protein>
    <recommendedName>
        <fullName evidence="3">BD-FAE-like domain-containing protein</fullName>
    </recommendedName>
</protein>
<feature type="domain" description="BD-FAE-like" evidence="3">
    <location>
        <begin position="83"/>
        <end position="264"/>
    </location>
</feature>
<organism evidence="4 5">
    <name type="scientific">Neptunitalea chrysea</name>
    <dbReference type="NCBI Taxonomy" id="1647581"/>
    <lineage>
        <taxon>Bacteria</taxon>
        <taxon>Pseudomonadati</taxon>
        <taxon>Bacteroidota</taxon>
        <taxon>Flavobacteriia</taxon>
        <taxon>Flavobacteriales</taxon>
        <taxon>Flavobacteriaceae</taxon>
        <taxon>Neptunitalea</taxon>
    </lineage>
</organism>
<keyword evidence="1" id="KW-0378">Hydrolase</keyword>
<evidence type="ECO:0000256" key="2">
    <source>
        <dbReference type="SAM" id="SignalP"/>
    </source>
</evidence>
<dbReference type="SUPFAM" id="SSF53474">
    <property type="entry name" value="alpha/beta-Hydrolases"/>
    <property type="match status" value="1"/>
</dbReference>
<dbReference type="Pfam" id="PF20434">
    <property type="entry name" value="BD-FAE"/>
    <property type="match status" value="1"/>
</dbReference>
<dbReference type="EMBL" id="BRVP01000017">
    <property type="protein sequence ID" value="GLB53425.1"/>
    <property type="molecule type" value="Genomic_DNA"/>
</dbReference>
<sequence length="324" mass="36069">MRDIQLHTGILLVLLCLCSCVSHSQKNTQVKKELPPYTIQTTYEKYKEKYPFIDPIQITDTTGVTVKKNVVYHNTSTSSLCFDVYFSSVTTPKSLLPVVLLIHGGGWVVGERQNQSIMATHLAKNGYVAIPVSYSLSKEATYPAAVIDIKHAIQYIREHENQLHADGNHIAILGTSAGAQLATLVGVTPNSSIFQTTSKTSDAVQSIINIDGIVSFTHPESEEGTIAAQWLGATKIENRNIWEQASPLNYVTQHTPSILFINSSQPRFHAGRDDMITQLNSYKIYTETHTLEGAPHSFWLLHPWYEPTLSYVLAFLNKTLKHSS</sequence>
<reference evidence="4" key="1">
    <citation type="submission" date="2022-07" db="EMBL/GenBank/DDBJ databases">
        <title>Taxonomy of Novel Oxalotrophic and Methylotrophic Bacteria.</title>
        <authorList>
            <person name="Sahin N."/>
            <person name="Tani A."/>
        </authorList>
    </citation>
    <scope>NUCLEOTIDE SEQUENCE</scope>
    <source>
        <strain evidence="4">AM327</strain>
    </source>
</reference>
<evidence type="ECO:0000313" key="4">
    <source>
        <dbReference type="EMBL" id="GLB53425.1"/>
    </source>
</evidence>
<feature type="chain" id="PRO_5040804160" description="BD-FAE-like domain-containing protein" evidence="2">
    <location>
        <begin position="25"/>
        <end position="324"/>
    </location>
</feature>